<dbReference type="EMBL" id="MU790677">
    <property type="protein sequence ID" value="KAJ3994941.1"/>
    <property type="molecule type" value="Genomic_DNA"/>
</dbReference>
<evidence type="ECO:0000313" key="2">
    <source>
        <dbReference type="Proteomes" id="UP001163828"/>
    </source>
</evidence>
<evidence type="ECO:0008006" key="3">
    <source>
        <dbReference type="Google" id="ProtNLM"/>
    </source>
</evidence>
<dbReference type="Proteomes" id="UP001163828">
    <property type="component" value="Unassembled WGS sequence"/>
</dbReference>
<sequence>MMELLRQLIGFAVQFDFTFESHWIPSEANSLADAASRFQFARLFELAPHLEHKPCFKCVDFAPSPRLSQRPPLGLT</sequence>
<reference evidence="1" key="1">
    <citation type="submission" date="2022-08" db="EMBL/GenBank/DDBJ databases">
        <authorList>
            <consortium name="DOE Joint Genome Institute"/>
            <person name="Min B."/>
            <person name="Riley R."/>
            <person name="Sierra-Patev S."/>
            <person name="Naranjo-Ortiz M."/>
            <person name="Looney B."/>
            <person name="Konkel Z."/>
            <person name="Slot J.C."/>
            <person name="Sakamoto Y."/>
            <person name="Steenwyk J.L."/>
            <person name="Rokas A."/>
            <person name="Carro J."/>
            <person name="Camarero S."/>
            <person name="Ferreira P."/>
            <person name="Molpeceres G."/>
            <person name="Ruiz-Duenas F.J."/>
            <person name="Serrano A."/>
            <person name="Henrissat B."/>
            <person name="Drula E."/>
            <person name="Hughes K.W."/>
            <person name="Mata J.L."/>
            <person name="Ishikawa N.K."/>
            <person name="Vargas-Isla R."/>
            <person name="Ushijima S."/>
            <person name="Smith C.A."/>
            <person name="Ahrendt S."/>
            <person name="Andreopoulos W."/>
            <person name="He G."/>
            <person name="Labutti K."/>
            <person name="Lipzen A."/>
            <person name="Ng V."/>
            <person name="Sandor L."/>
            <person name="Barry K."/>
            <person name="Martinez A.T."/>
            <person name="Xiao Y."/>
            <person name="Gibbons J.G."/>
            <person name="Terashima K."/>
            <person name="Hibbett D.S."/>
            <person name="Grigoriev I.V."/>
        </authorList>
    </citation>
    <scope>NUCLEOTIDE SEQUENCE</scope>
    <source>
        <strain evidence="1">TFB10827</strain>
    </source>
</reference>
<protein>
    <recommendedName>
        <fullName evidence="3">RNase H type-1 domain-containing protein</fullName>
    </recommendedName>
</protein>
<comment type="caution">
    <text evidence="1">The sequence shown here is derived from an EMBL/GenBank/DDBJ whole genome shotgun (WGS) entry which is preliminary data.</text>
</comment>
<keyword evidence="2" id="KW-1185">Reference proteome</keyword>
<gene>
    <name evidence="1" type="ORF">F5050DRAFT_390220</name>
</gene>
<proteinExistence type="predicted"/>
<organism evidence="1 2">
    <name type="scientific">Lentinula boryana</name>
    <dbReference type="NCBI Taxonomy" id="40481"/>
    <lineage>
        <taxon>Eukaryota</taxon>
        <taxon>Fungi</taxon>
        <taxon>Dikarya</taxon>
        <taxon>Basidiomycota</taxon>
        <taxon>Agaricomycotina</taxon>
        <taxon>Agaricomycetes</taxon>
        <taxon>Agaricomycetidae</taxon>
        <taxon>Agaricales</taxon>
        <taxon>Marasmiineae</taxon>
        <taxon>Omphalotaceae</taxon>
        <taxon>Lentinula</taxon>
    </lineage>
</organism>
<evidence type="ECO:0000313" key="1">
    <source>
        <dbReference type="EMBL" id="KAJ3994941.1"/>
    </source>
</evidence>
<name>A0ABQ8Q8Y2_9AGAR</name>
<accession>A0ABQ8Q8Y2</accession>